<dbReference type="Gene3D" id="1.10.10.10">
    <property type="entry name" value="Winged helix-like DNA-binding domain superfamily/Winged helix DNA-binding domain"/>
    <property type="match status" value="1"/>
</dbReference>
<keyword evidence="3" id="KW-0804">Transcription</keyword>
<dbReference type="InParanoid" id="C7PWK8"/>
<dbReference type="HOGENOM" id="CLU_083287_8_4_11"/>
<sequence length="153" mass="16841">MTAAEPQRDLVHLLSMAEHRAVRRQSALLEAEAEGCSIEQWRVLNLLADGLGHTMTEVAEYALLPAPTATKLIDRLVTDNLVYRHPDPADRRRVLVHAAQRGRELHARLAPSLARMQSEVLRPIGTGEELEALLDHLARVLDPGSARAGQVVA</sequence>
<keyword evidence="2" id="KW-0238">DNA-binding</keyword>
<dbReference type="SMART" id="SM00347">
    <property type="entry name" value="HTH_MARR"/>
    <property type="match status" value="1"/>
</dbReference>
<name>C7PWK8_CATAD</name>
<dbReference type="InterPro" id="IPR039422">
    <property type="entry name" value="MarR/SlyA-like"/>
</dbReference>
<dbReference type="InterPro" id="IPR000835">
    <property type="entry name" value="HTH_MarR-typ"/>
</dbReference>
<dbReference type="GO" id="GO:0006950">
    <property type="term" value="P:response to stress"/>
    <property type="evidence" value="ECO:0007669"/>
    <property type="project" value="TreeGrafter"/>
</dbReference>
<dbReference type="Proteomes" id="UP000000851">
    <property type="component" value="Chromosome"/>
</dbReference>
<dbReference type="RefSeq" id="WP_015795017.1">
    <property type="nucleotide sequence ID" value="NC_013131.1"/>
</dbReference>
<dbReference type="AlphaFoldDB" id="C7PWK8"/>
<gene>
    <name evidence="5" type="ordered locus">Caci_6436</name>
</gene>
<dbReference type="GO" id="GO:0003677">
    <property type="term" value="F:DNA binding"/>
    <property type="evidence" value="ECO:0007669"/>
    <property type="project" value="UniProtKB-KW"/>
</dbReference>
<evidence type="ECO:0000256" key="1">
    <source>
        <dbReference type="ARBA" id="ARBA00023015"/>
    </source>
</evidence>
<keyword evidence="6" id="KW-1185">Reference proteome</keyword>
<evidence type="ECO:0000259" key="4">
    <source>
        <dbReference type="PROSITE" id="PS50995"/>
    </source>
</evidence>
<dbReference type="Pfam" id="PF12802">
    <property type="entry name" value="MarR_2"/>
    <property type="match status" value="1"/>
</dbReference>
<proteinExistence type="predicted"/>
<dbReference type="GO" id="GO:0003700">
    <property type="term" value="F:DNA-binding transcription factor activity"/>
    <property type="evidence" value="ECO:0007669"/>
    <property type="project" value="InterPro"/>
</dbReference>
<evidence type="ECO:0000313" key="6">
    <source>
        <dbReference type="Proteomes" id="UP000000851"/>
    </source>
</evidence>
<dbReference type="KEGG" id="cai:Caci_6436"/>
<organism evidence="5 6">
    <name type="scientific">Catenulispora acidiphila (strain DSM 44928 / JCM 14897 / NBRC 102108 / NRRL B-24433 / ID139908)</name>
    <dbReference type="NCBI Taxonomy" id="479433"/>
    <lineage>
        <taxon>Bacteria</taxon>
        <taxon>Bacillati</taxon>
        <taxon>Actinomycetota</taxon>
        <taxon>Actinomycetes</taxon>
        <taxon>Catenulisporales</taxon>
        <taxon>Catenulisporaceae</taxon>
        <taxon>Catenulispora</taxon>
    </lineage>
</organism>
<dbReference type="STRING" id="479433.Caci_6436"/>
<dbReference type="OrthoDB" id="4629660at2"/>
<dbReference type="PANTHER" id="PTHR33164:SF64">
    <property type="entry name" value="TRANSCRIPTIONAL REGULATOR SLYA"/>
    <property type="match status" value="1"/>
</dbReference>
<dbReference type="InterPro" id="IPR036390">
    <property type="entry name" value="WH_DNA-bd_sf"/>
</dbReference>
<evidence type="ECO:0000313" key="5">
    <source>
        <dbReference type="EMBL" id="ACU75288.1"/>
    </source>
</evidence>
<dbReference type="InterPro" id="IPR036388">
    <property type="entry name" value="WH-like_DNA-bd_sf"/>
</dbReference>
<dbReference type="PROSITE" id="PS50995">
    <property type="entry name" value="HTH_MARR_2"/>
    <property type="match status" value="1"/>
</dbReference>
<feature type="domain" description="HTH marR-type" evidence="4">
    <location>
        <begin position="7"/>
        <end position="142"/>
    </location>
</feature>
<protein>
    <submittedName>
        <fullName evidence="5">Transcriptional regulator, MarR family</fullName>
    </submittedName>
</protein>
<dbReference type="EMBL" id="CP001700">
    <property type="protein sequence ID" value="ACU75288.1"/>
    <property type="molecule type" value="Genomic_DNA"/>
</dbReference>
<dbReference type="eggNOG" id="COG1846">
    <property type="taxonomic scope" value="Bacteria"/>
</dbReference>
<dbReference type="PANTHER" id="PTHR33164">
    <property type="entry name" value="TRANSCRIPTIONAL REGULATOR, MARR FAMILY"/>
    <property type="match status" value="1"/>
</dbReference>
<evidence type="ECO:0000256" key="2">
    <source>
        <dbReference type="ARBA" id="ARBA00023125"/>
    </source>
</evidence>
<reference evidence="5 6" key="1">
    <citation type="journal article" date="2009" name="Stand. Genomic Sci.">
        <title>Complete genome sequence of Catenulispora acidiphila type strain (ID 139908).</title>
        <authorList>
            <person name="Copeland A."/>
            <person name="Lapidus A."/>
            <person name="Glavina Del Rio T."/>
            <person name="Nolan M."/>
            <person name="Lucas S."/>
            <person name="Chen F."/>
            <person name="Tice H."/>
            <person name="Cheng J.F."/>
            <person name="Bruce D."/>
            <person name="Goodwin L."/>
            <person name="Pitluck S."/>
            <person name="Mikhailova N."/>
            <person name="Pati A."/>
            <person name="Ivanova N."/>
            <person name="Mavromatis K."/>
            <person name="Chen A."/>
            <person name="Palaniappan K."/>
            <person name="Chain P."/>
            <person name="Land M."/>
            <person name="Hauser L."/>
            <person name="Chang Y.J."/>
            <person name="Jeffries C.D."/>
            <person name="Chertkov O."/>
            <person name="Brettin T."/>
            <person name="Detter J.C."/>
            <person name="Han C."/>
            <person name="Ali Z."/>
            <person name="Tindall B.J."/>
            <person name="Goker M."/>
            <person name="Bristow J."/>
            <person name="Eisen J.A."/>
            <person name="Markowitz V."/>
            <person name="Hugenholtz P."/>
            <person name="Kyrpides N.C."/>
            <person name="Klenk H.P."/>
        </authorList>
    </citation>
    <scope>NUCLEOTIDE SEQUENCE [LARGE SCALE GENOMIC DNA]</scope>
    <source>
        <strain evidence="6">DSM 44928 / JCM 14897 / NBRC 102108 / NRRL B-24433 / ID139908</strain>
    </source>
</reference>
<evidence type="ECO:0000256" key="3">
    <source>
        <dbReference type="ARBA" id="ARBA00023163"/>
    </source>
</evidence>
<dbReference type="SUPFAM" id="SSF46785">
    <property type="entry name" value="Winged helix' DNA-binding domain"/>
    <property type="match status" value="1"/>
</dbReference>
<keyword evidence="1" id="KW-0805">Transcription regulation</keyword>
<accession>C7PWK8</accession>